<sequence length="226" mass="27328">MTKKQIHFFRISAWILCVLEIWKQIYLTYVVGHYLWWHFPFQICSIPMYLCFAIGYGKKKYQNRLLCYLMTYSTVGAWAGLLGCPFLVWPRFIFNLHSYFWHIYIVFVGWVAGHIWMQTKRDLNDFKQSTYLYFAFCLIAYFINQIVYPFAGINLFYLNPKVEFNLPIYRDFIPCIGYSWTIFIYLTSVVCFSLMTLNIWFNSSSWYKQNHKNQESENMKTVHESE</sequence>
<dbReference type="Pfam" id="PF14808">
    <property type="entry name" value="TMEM164"/>
    <property type="match status" value="1"/>
</dbReference>
<keyword evidence="1" id="KW-1133">Transmembrane helix</keyword>
<feature type="transmembrane region" description="Helical" evidence="1">
    <location>
        <begin position="131"/>
        <end position="158"/>
    </location>
</feature>
<dbReference type="AlphaFoldDB" id="A0A3N0I0Q8"/>
<feature type="transmembrane region" description="Helical" evidence="1">
    <location>
        <begin position="101"/>
        <end position="119"/>
    </location>
</feature>
<feature type="transmembrane region" description="Helical" evidence="1">
    <location>
        <begin position="7"/>
        <end position="29"/>
    </location>
</feature>
<name>A0A3N0I0Q8_9FIRM</name>
<evidence type="ECO:0000313" key="2">
    <source>
        <dbReference type="EMBL" id="RNM30498.1"/>
    </source>
</evidence>
<dbReference type="EMBL" id="RJQC01000002">
    <property type="protein sequence ID" value="RNM30498.1"/>
    <property type="molecule type" value="Genomic_DNA"/>
</dbReference>
<reference evidence="2 3" key="1">
    <citation type="submission" date="2018-11" db="EMBL/GenBank/DDBJ databases">
        <title>Clostridium sp. nov., a member of the family Erysipelotrichaceae isolated from pig faeces.</title>
        <authorList>
            <person name="Chang Y.-H."/>
        </authorList>
    </citation>
    <scope>NUCLEOTIDE SEQUENCE [LARGE SCALE GENOMIC DNA]</scope>
    <source>
        <strain evidence="2 3">YH-panp20</strain>
    </source>
</reference>
<accession>A0A3N0I0Q8</accession>
<gene>
    <name evidence="2" type="ORF">EDX97_06845</name>
</gene>
<proteinExistence type="predicted"/>
<dbReference type="Proteomes" id="UP000276568">
    <property type="component" value="Unassembled WGS sequence"/>
</dbReference>
<evidence type="ECO:0008006" key="4">
    <source>
        <dbReference type="Google" id="ProtNLM"/>
    </source>
</evidence>
<dbReference type="OrthoDB" id="1654383at2"/>
<keyword evidence="1" id="KW-0472">Membrane</keyword>
<protein>
    <recommendedName>
        <fullName evidence="4">TIGR02206 family membrane protein</fullName>
    </recommendedName>
</protein>
<dbReference type="RefSeq" id="WP_128520409.1">
    <property type="nucleotide sequence ID" value="NZ_JALFCT010000047.1"/>
</dbReference>
<feature type="transmembrane region" description="Helical" evidence="1">
    <location>
        <begin position="35"/>
        <end position="54"/>
    </location>
</feature>
<keyword evidence="1" id="KW-0812">Transmembrane</keyword>
<organism evidence="2 3">
    <name type="scientific">Absicoccus porci</name>
    <dbReference type="NCBI Taxonomy" id="2486576"/>
    <lineage>
        <taxon>Bacteria</taxon>
        <taxon>Bacillati</taxon>
        <taxon>Bacillota</taxon>
        <taxon>Erysipelotrichia</taxon>
        <taxon>Erysipelotrichales</taxon>
        <taxon>Erysipelotrichaceae</taxon>
        <taxon>Absicoccus</taxon>
    </lineage>
</organism>
<evidence type="ECO:0000256" key="1">
    <source>
        <dbReference type="SAM" id="Phobius"/>
    </source>
</evidence>
<comment type="caution">
    <text evidence="2">The sequence shown here is derived from an EMBL/GenBank/DDBJ whole genome shotgun (WGS) entry which is preliminary data.</text>
</comment>
<evidence type="ECO:0000313" key="3">
    <source>
        <dbReference type="Proteomes" id="UP000276568"/>
    </source>
</evidence>
<feature type="transmembrane region" description="Helical" evidence="1">
    <location>
        <begin position="66"/>
        <end position="89"/>
    </location>
</feature>
<feature type="transmembrane region" description="Helical" evidence="1">
    <location>
        <begin position="178"/>
        <end position="201"/>
    </location>
</feature>
<keyword evidence="3" id="KW-1185">Reference proteome</keyword>